<evidence type="ECO:0000259" key="1">
    <source>
        <dbReference type="Pfam" id="PF12146"/>
    </source>
</evidence>
<dbReference type="GO" id="GO:0016787">
    <property type="term" value="F:hydrolase activity"/>
    <property type="evidence" value="ECO:0007669"/>
    <property type="project" value="UniProtKB-KW"/>
</dbReference>
<dbReference type="InterPro" id="IPR022742">
    <property type="entry name" value="Hydrolase_4"/>
</dbReference>
<dbReference type="InterPro" id="IPR029058">
    <property type="entry name" value="AB_hydrolase_fold"/>
</dbReference>
<evidence type="ECO:0000313" key="2">
    <source>
        <dbReference type="EMBL" id="RZO25758.1"/>
    </source>
</evidence>
<comment type="caution">
    <text evidence="2">The sequence shown here is derived from an EMBL/GenBank/DDBJ whole genome shotgun (WGS) entry which is preliminary data.</text>
</comment>
<protein>
    <submittedName>
        <fullName evidence="2">Alpha/beta hydrolase</fullName>
    </submittedName>
</protein>
<keyword evidence="2" id="KW-0378">Hydrolase</keyword>
<dbReference type="SUPFAM" id="SSF53474">
    <property type="entry name" value="alpha/beta-Hydrolases"/>
    <property type="match status" value="1"/>
</dbReference>
<organism evidence="2 3">
    <name type="scientific">SAR86 cluster bacterium</name>
    <dbReference type="NCBI Taxonomy" id="2030880"/>
    <lineage>
        <taxon>Bacteria</taxon>
        <taxon>Pseudomonadati</taxon>
        <taxon>Pseudomonadota</taxon>
        <taxon>Gammaproteobacteria</taxon>
        <taxon>SAR86 cluster</taxon>
    </lineage>
</organism>
<dbReference type="InterPro" id="IPR051044">
    <property type="entry name" value="MAG_DAG_Lipase"/>
</dbReference>
<dbReference type="EMBL" id="SHBH01000028">
    <property type="protein sequence ID" value="RZO25758.1"/>
    <property type="molecule type" value="Genomic_DNA"/>
</dbReference>
<dbReference type="Gene3D" id="3.40.50.1820">
    <property type="entry name" value="alpha/beta hydrolase"/>
    <property type="match status" value="1"/>
</dbReference>
<name>A0A520MX05_9GAMM</name>
<proteinExistence type="predicted"/>
<dbReference type="AlphaFoldDB" id="A0A520MX05"/>
<feature type="domain" description="Serine aminopeptidase S33" evidence="1">
    <location>
        <begin position="21"/>
        <end position="280"/>
    </location>
</feature>
<dbReference type="Pfam" id="PF12146">
    <property type="entry name" value="Hydrolase_4"/>
    <property type="match status" value="1"/>
</dbReference>
<evidence type="ECO:0000313" key="3">
    <source>
        <dbReference type="Proteomes" id="UP000319384"/>
    </source>
</evidence>
<dbReference type="Proteomes" id="UP000319384">
    <property type="component" value="Unassembled WGS sequence"/>
</dbReference>
<accession>A0A520MX05</accession>
<dbReference type="PANTHER" id="PTHR11614">
    <property type="entry name" value="PHOSPHOLIPASE-RELATED"/>
    <property type="match status" value="1"/>
</dbReference>
<sequence length="300" mass="34596">MSVSIPIDKRYIYKNLTNHENPKGIIHISHGKGEHIGRYTWLINRLNNDGYHVISMDHRGHGKWIKNNYKRGFFADKNGWNIITEDLRNLIINSRNDYPDLNQYLIAHSMGSWIGLTLIMKEINIKGLIISGSSKFPSSLMIAQKLLLNISKIFIKKDSNNLVLDFLTDITWNKRFKPNRTSYDWISSDPNNVDDYVTDDLCGFSVTNSMWKDIAFGCTKAFDIKNYSNVNKDLPILLVAGSKDPVSDFGKGMISLNKMLKKIFKNVKNVIIENDRHEVFSGLQKELAYNELHKFLNQHN</sequence>
<gene>
    <name evidence="2" type="ORF">EVA95_03170</name>
</gene>
<reference evidence="2 3" key="1">
    <citation type="submission" date="2019-02" db="EMBL/GenBank/DDBJ databases">
        <title>Prokaryotic population dynamics and viral predation in marine succession experiment using metagenomics: the confinement effect.</title>
        <authorList>
            <person name="Haro-Moreno J.M."/>
            <person name="Rodriguez-Valera F."/>
            <person name="Lopez-Perez M."/>
        </authorList>
    </citation>
    <scope>NUCLEOTIDE SEQUENCE [LARGE SCALE GENOMIC DNA]</scope>
    <source>
        <strain evidence="2">MED-G162</strain>
    </source>
</reference>